<feature type="region of interest" description="Disordered" evidence="2">
    <location>
        <begin position="31"/>
        <end position="65"/>
    </location>
</feature>
<feature type="compositionally biased region" description="Polar residues" evidence="2">
    <location>
        <begin position="48"/>
        <end position="64"/>
    </location>
</feature>
<protein>
    <submittedName>
        <fullName evidence="3">Uncharacterized protein</fullName>
    </submittedName>
</protein>
<keyword evidence="1" id="KW-0175">Coiled coil</keyword>
<feature type="coiled-coil region" evidence="1">
    <location>
        <begin position="109"/>
        <end position="136"/>
    </location>
</feature>
<gene>
    <name evidence="3" type="ORF">DB88DRAFT_541118</name>
</gene>
<evidence type="ECO:0000256" key="2">
    <source>
        <dbReference type="SAM" id="MobiDB-lite"/>
    </source>
</evidence>
<comment type="caution">
    <text evidence="3">The sequence shown here is derived from an EMBL/GenBank/DDBJ whole genome shotgun (WGS) entry which is preliminary data.</text>
</comment>
<keyword evidence="4" id="KW-1185">Reference proteome</keyword>
<accession>A0AAD9CVN0</accession>
<evidence type="ECO:0000256" key="1">
    <source>
        <dbReference type="SAM" id="Coils"/>
    </source>
</evidence>
<dbReference type="Proteomes" id="UP001182556">
    <property type="component" value="Unassembled WGS sequence"/>
</dbReference>
<evidence type="ECO:0000313" key="4">
    <source>
        <dbReference type="Proteomes" id="UP001182556"/>
    </source>
</evidence>
<dbReference type="EMBL" id="JAODAN010000007">
    <property type="protein sequence ID" value="KAK1922909.1"/>
    <property type="molecule type" value="Genomic_DNA"/>
</dbReference>
<evidence type="ECO:0000313" key="3">
    <source>
        <dbReference type="EMBL" id="KAK1922909.1"/>
    </source>
</evidence>
<organism evidence="3 4">
    <name type="scientific">Papiliotrema laurentii</name>
    <name type="common">Cryptococcus laurentii</name>
    <dbReference type="NCBI Taxonomy" id="5418"/>
    <lineage>
        <taxon>Eukaryota</taxon>
        <taxon>Fungi</taxon>
        <taxon>Dikarya</taxon>
        <taxon>Basidiomycota</taxon>
        <taxon>Agaricomycotina</taxon>
        <taxon>Tremellomycetes</taxon>
        <taxon>Tremellales</taxon>
        <taxon>Rhynchogastremaceae</taxon>
        <taxon>Papiliotrema</taxon>
    </lineage>
</organism>
<name>A0AAD9CVN0_PAPLA</name>
<reference evidence="3" key="1">
    <citation type="submission" date="2023-02" db="EMBL/GenBank/DDBJ databases">
        <title>Identification and recombinant expression of a fungal hydrolase from Papiliotrema laurentii that hydrolyzes apple cutin and clears colloidal polyester polyurethane.</title>
        <authorList>
            <consortium name="DOE Joint Genome Institute"/>
            <person name="Roman V.A."/>
            <person name="Bojanowski C."/>
            <person name="Crable B.R."/>
            <person name="Wagner D.N."/>
            <person name="Hung C.S."/>
            <person name="Nadeau L.J."/>
            <person name="Schratz L."/>
            <person name="Haridas S."/>
            <person name="Pangilinan J."/>
            <person name="Lipzen A."/>
            <person name="Na H."/>
            <person name="Yan M."/>
            <person name="Ng V."/>
            <person name="Grigoriev I.V."/>
            <person name="Spatafora J.W."/>
            <person name="Barlow D."/>
            <person name="Biffinger J."/>
            <person name="Kelley-Loughnane N."/>
            <person name="Varaljay V.A."/>
            <person name="Crookes-Goodson W.J."/>
        </authorList>
    </citation>
    <scope>NUCLEOTIDE SEQUENCE</scope>
    <source>
        <strain evidence="3">5307AH</strain>
    </source>
</reference>
<sequence>MTPPSEIEQLPRLSALALQFGLKELDRAVAAFERPPPSAGHSLRETGSPLSGSDGTRRTSSPSAFLSKLKGDLQSLRTALEDPSCDFTVVKDLLAGVKMTFVKFGEETAEDFIGDVMKAERTMKELEAKEAAEKNKIPQEDQVETENTMDGIRAKKSEVNKTLGKEWGLDLASRGSLLTAGDKFTGSASEDLQSGCVFHKSLLPGVARFSPFGQVPENTTLVNFLGHSLSHLAKNLAEMQSRGATQMSTSISEDFNNLTDVLRSYIETYNQFSAFGRANASRLEGSGHTIHGEKATWRARQLGYSGSEIPATNGSLPELSSAA</sequence>
<dbReference type="AlphaFoldDB" id="A0AAD9CVN0"/>
<proteinExistence type="predicted"/>